<protein>
    <submittedName>
        <fullName evidence="1">Uncharacterized protein</fullName>
    </submittedName>
</protein>
<keyword evidence="2" id="KW-1185">Reference proteome</keyword>
<sequence length="311" mass="33528">MKLDLSQYTHINLAFGVLDETGAFTFDGQSFVSSVVTASHAAGTKVLLSLGGWTQSKFISTILKSTTARAAFLKNIVSYVNTNGLDGIDLDWEYPGRLGDTCNAFDAANDTPNYLSFVQDLRKAFTTQFGSGKKLITMAVRVEPFDVNGTPSTDVSAFAKVVDFANIMQYDINGGWNNVTGPNAPLNFETGKGTQLSFVSAIDAWTGAGWPANQLVAGVGFYGRATTASEDMTQDPTNQYQPQSQVVPLGDSDDAPWNDPCAGTTTNSGVWKWTNLRSQGVLTDPSTAAAPWVRQWDSVSQTPWLFNPSTK</sequence>
<proteinExistence type="predicted"/>
<reference evidence="1" key="1">
    <citation type="submission" date="2022-07" db="EMBL/GenBank/DDBJ databases">
        <title>Phylogenomic reconstructions and comparative analyses of Kickxellomycotina fungi.</title>
        <authorList>
            <person name="Reynolds N.K."/>
            <person name="Stajich J.E."/>
            <person name="Barry K."/>
            <person name="Grigoriev I.V."/>
            <person name="Crous P."/>
            <person name="Smith M.E."/>
        </authorList>
    </citation>
    <scope>NUCLEOTIDE SEQUENCE</scope>
    <source>
        <strain evidence="1">CBS 190363</strain>
    </source>
</reference>
<gene>
    <name evidence="1" type="ORF">IWW38_005996</name>
</gene>
<evidence type="ECO:0000313" key="2">
    <source>
        <dbReference type="Proteomes" id="UP001139981"/>
    </source>
</evidence>
<accession>A0ACC1LTM9</accession>
<feature type="non-terminal residue" evidence="1">
    <location>
        <position position="311"/>
    </location>
</feature>
<dbReference type="EMBL" id="JANBVB010003164">
    <property type="protein sequence ID" value="KAJ2880158.1"/>
    <property type="molecule type" value="Genomic_DNA"/>
</dbReference>
<evidence type="ECO:0000313" key="1">
    <source>
        <dbReference type="EMBL" id="KAJ2880158.1"/>
    </source>
</evidence>
<name>A0ACC1LTM9_9FUNG</name>
<comment type="caution">
    <text evidence="1">The sequence shown here is derived from an EMBL/GenBank/DDBJ whole genome shotgun (WGS) entry which is preliminary data.</text>
</comment>
<organism evidence="1 2">
    <name type="scientific">Coemansia aciculifera</name>
    <dbReference type="NCBI Taxonomy" id="417176"/>
    <lineage>
        <taxon>Eukaryota</taxon>
        <taxon>Fungi</taxon>
        <taxon>Fungi incertae sedis</taxon>
        <taxon>Zoopagomycota</taxon>
        <taxon>Kickxellomycotina</taxon>
        <taxon>Kickxellomycetes</taxon>
        <taxon>Kickxellales</taxon>
        <taxon>Kickxellaceae</taxon>
        <taxon>Coemansia</taxon>
    </lineage>
</organism>
<dbReference type="Proteomes" id="UP001139981">
    <property type="component" value="Unassembled WGS sequence"/>
</dbReference>